<comment type="pathway">
    <text evidence="2 14">Polyol metabolism; myo-inositol degradation into D-glucuronate; D-glucuronate from myo-inositol: step 1/1.</text>
</comment>
<feature type="binding site" evidence="12">
    <location>
        <position position="53"/>
    </location>
    <ligand>
        <name>substrate</name>
    </ligand>
</feature>
<gene>
    <name evidence="15" type="ORF">PCOS0759_LOCUS3373</name>
</gene>
<evidence type="ECO:0000256" key="12">
    <source>
        <dbReference type="PIRSR" id="PIRSR607828-1"/>
    </source>
</evidence>
<dbReference type="EMBL" id="HBGD01004093">
    <property type="protein sequence ID" value="CAD9080133.1"/>
    <property type="molecule type" value="Transcribed_RNA"/>
</dbReference>
<comment type="subcellular location">
    <subcellularLocation>
        <location evidence="1 14">Cytoplasm</location>
    </subcellularLocation>
</comment>
<feature type="binding site" evidence="12">
    <location>
        <position position="152"/>
    </location>
    <ligand>
        <name>substrate</name>
    </ligand>
</feature>
<keyword evidence="8 14" id="KW-0560">Oxidoreductase</keyword>
<dbReference type="Gene3D" id="1.10.3210.10">
    <property type="entry name" value="Hypothetical protein af1432"/>
    <property type="match status" value="1"/>
</dbReference>
<dbReference type="InterPro" id="IPR007828">
    <property type="entry name" value="Inositol_oxygenase"/>
</dbReference>
<dbReference type="EC" id="1.13.99.1" evidence="4 14"/>
<feature type="binding site" evidence="13">
    <location>
        <position position="148"/>
    </location>
    <ligand>
        <name>Fe cation</name>
        <dbReference type="ChEBI" id="CHEBI:24875"/>
        <label>1</label>
    </ligand>
</feature>
<organism evidence="15">
    <name type="scientific">Percolomonas cosmopolitus</name>
    <dbReference type="NCBI Taxonomy" id="63605"/>
    <lineage>
        <taxon>Eukaryota</taxon>
        <taxon>Discoba</taxon>
        <taxon>Heterolobosea</taxon>
        <taxon>Tetramitia</taxon>
        <taxon>Eutetramitia</taxon>
        <taxon>Percolomonadidae</taxon>
        <taxon>Percolomonas</taxon>
    </lineage>
</organism>
<keyword evidence="6 14" id="KW-0963">Cytoplasm</keyword>
<feature type="binding site" evidence="13">
    <location>
        <position position="280"/>
    </location>
    <ligand>
        <name>Fe cation</name>
        <dbReference type="ChEBI" id="CHEBI:24875"/>
        <label>1</label>
    </ligand>
</feature>
<dbReference type="GO" id="GO:0005737">
    <property type="term" value="C:cytoplasm"/>
    <property type="evidence" value="ECO:0007669"/>
    <property type="project" value="UniProtKB-SubCell"/>
</dbReference>
<keyword evidence="9 13" id="KW-0408">Iron</keyword>
<name>A0A7S1KNP5_9EUKA</name>
<evidence type="ECO:0000256" key="2">
    <source>
        <dbReference type="ARBA" id="ARBA00005167"/>
    </source>
</evidence>
<comment type="similarity">
    <text evidence="3 14">Belongs to the myo-inositol oxygenase family.</text>
</comment>
<dbReference type="UniPathway" id="UPA00111">
    <property type="reaction ID" value="UER00527"/>
</dbReference>
<evidence type="ECO:0000256" key="3">
    <source>
        <dbReference type="ARBA" id="ARBA00005286"/>
    </source>
</evidence>
<dbReference type="GO" id="GO:0019310">
    <property type="term" value="P:inositol catabolic process"/>
    <property type="evidence" value="ECO:0007669"/>
    <property type="project" value="UniProtKB-UniRule"/>
</dbReference>
<evidence type="ECO:0000313" key="15">
    <source>
        <dbReference type="EMBL" id="CAD9080133.1"/>
    </source>
</evidence>
<evidence type="ECO:0000256" key="14">
    <source>
        <dbReference type="RuleBase" id="RU367039"/>
    </source>
</evidence>
<evidence type="ECO:0000256" key="6">
    <source>
        <dbReference type="ARBA" id="ARBA00022490"/>
    </source>
</evidence>
<dbReference type="Pfam" id="PF05153">
    <property type="entry name" value="MIOX"/>
    <property type="match status" value="1"/>
</dbReference>
<evidence type="ECO:0000256" key="5">
    <source>
        <dbReference type="ARBA" id="ARBA00019269"/>
    </source>
</evidence>
<accession>A0A7S1KNP5</accession>
<feature type="binding site" evidence="13">
    <location>
        <position position="149"/>
    </location>
    <ligand>
        <name>Fe cation</name>
        <dbReference type="ChEBI" id="CHEBI:24875"/>
        <label>1</label>
    </ligand>
</feature>
<comment type="cofactor">
    <cofactor evidence="13 14">
        <name>Fe cation</name>
        <dbReference type="ChEBI" id="CHEBI:24875"/>
    </cofactor>
    <text evidence="13 14">Binds 2 iron ions per subunit.</text>
</comment>
<reference evidence="15" key="1">
    <citation type="submission" date="2021-01" db="EMBL/GenBank/DDBJ databases">
        <authorList>
            <person name="Corre E."/>
            <person name="Pelletier E."/>
            <person name="Niang G."/>
            <person name="Scheremetjew M."/>
            <person name="Finn R."/>
            <person name="Kale V."/>
            <person name="Holt S."/>
            <person name="Cochrane G."/>
            <person name="Meng A."/>
            <person name="Brown T."/>
            <person name="Cohen L."/>
        </authorList>
    </citation>
    <scope>NUCLEOTIDE SEQUENCE</scope>
    <source>
        <strain evidence="15">WS</strain>
    </source>
</reference>
<proteinExistence type="inferred from homology"/>
<dbReference type="SUPFAM" id="SSF109604">
    <property type="entry name" value="HD-domain/PDEase-like"/>
    <property type="match status" value="1"/>
</dbReference>
<comment type="catalytic activity">
    <reaction evidence="11 14">
        <text>myo-inositol + O2 = D-glucuronate + H2O + H(+)</text>
        <dbReference type="Rhea" id="RHEA:23696"/>
        <dbReference type="ChEBI" id="CHEBI:15377"/>
        <dbReference type="ChEBI" id="CHEBI:15378"/>
        <dbReference type="ChEBI" id="CHEBI:15379"/>
        <dbReference type="ChEBI" id="CHEBI:17268"/>
        <dbReference type="ChEBI" id="CHEBI:58720"/>
        <dbReference type="EC" id="1.13.99.1"/>
    </reaction>
</comment>
<dbReference type="GO" id="GO:0005506">
    <property type="term" value="F:iron ion binding"/>
    <property type="evidence" value="ECO:0007669"/>
    <property type="project" value="InterPro"/>
</dbReference>
<evidence type="ECO:0000256" key="10">
    <source>
        <dbReference type="ARBA" id="ARBA00029668"/>
    </source>
</evidence>
<feature type="binding site" evidence="12">
    <location>
        <begin position="111"/>
        <end position="113"/>
    </location>
    <ligand>
        <name>substrate</name>
    </ligand>
</feature>
<dbReference type="PANTHER" id="PTHR12588">
    <property type="entry name" value="MYOINOSITOL OXYGENASE"/>
    <property type="match status" value="1"/>
</dbReference>
<feature type="binding site" evidence="13">
    <location>
        <position position="124"/>
    </location>
    <ligand>
        <name>Fe cation</name>
        <dbReference type="ChEBI" id="CHEBI:24875"/>
        <label>1</label>
    </ligand>
</feature>
<evidence type="ECO:0000256" key="8">
    <source>
        <dbReference type="ARBA" id="ARBA00023002"/>
    </source>
</evidence>
<feature type="binding site" evidence="13">
    <location>
        <position position="247"/>
    </location>
    <ligand>
        <name>Fe cation</name>
        <dbReference type="ChEBI" id="CHEBI:24875"/>
        <label>1</label>
    </ligand>
</feature>
<evidence type="ECO:0000256" key="13">
    <source>
        <dbReference type="PIRSR" id="PIRSR607828-2"/>
    </source>
</evidence>
<keyword evidence="7 13" id="KW-0479">Metal-binding</keyword>
<evidence type="ECO:0000256" key="7">
    <source>
        <dbReference type="ARBA" id="ARBA00022723"/>
    </source>
</evidence>
<dbReference type="AlphaFoldDB" id="A0A7S1KNP5"/>
<dbReference type="GO" id="GO:0050113">
    <property type="term" value="F:inositol oxygenase activity"/>
    <property type="evidence" value="ECO:0007669"/>
    <property type="project" value="UniProtKB-UniRule"/>
</dbReference>
<evidence type="ECO:0000256" key="1">
    <source>
        <dbReference type="ARBA" id="ARBA00004496"/>
    </source>
</evidence>
<feature type="binding site" evidence="12">
    <location>
        <begin position="167"/>
        <end position="168"/>
    </location>
    <ligand>
        <name>substrate</name>
    </ligand>
</feature>
<evidence type="ECO:0000256" key="4">
    <source>
        <dbReference type="ARBA" id="ARBA00011919"/>
    </source>
</evidence>
<feature type="binding site" evidence="12">
    <location>
        <begin position="247"/>
        <end position="248"/>
    </location>
    <ligand>
        <name>substrate</name>
    </ligand>
</feature>
<evidence type="ECO:0000256" key="9">
    <source>
        <dbReference type="ARBA" id="ARBA00023004"/>
    </source>
</evidence>
<feature type="binding site" evidence="13">
    <location>
        <position position="221"/>
    </location>
    <ligand>
        <name>Fe cation</name>
        <dbReference type="ChEBI" id="CHEBI:24875"/>
        <label>1</label>
    </ligand>
</feature>
<protein>
    <recommendedName>
        <fullName evidence="5 14">Inositol oxygenase</fullName>
        <ecNumber evidence="4 14">1.13.99.1</ecNumber>
    </recommendedName>
    <alternativeName>
        <fullName evidence="10 14">Myo-inositol oxygenase</fullName>
    </alternativeName>
</protein>
<dbReference type="PANTHER" id="PTHR12588:SF0">
    <property type="entry name" value="INOSITOL OXYGENASE"/>
    <property type="match status" value="1"/>
</dbReference>
<evidence type="ECO:0000256" key="11">
    <source>
        <dbReference type="ARBA" id="ARBA00048271"/>
    </source>
</evidence>
<sequence length="312" mass="36391">MTSTQVEQIPHNATDQHLHVSVVNGTPTAVEPSQNELLHSDERCTPNGTHLFRSYDTASDMVRKTYALNHKYQTLDYVLEQKNKYIKRLKTKKGPNKSIWEVLEYLSTFHDESDPDTESSQMIHAIQSAEAARQKGHPEWFQVTLLVHDLGKYMSLLDGLPQWSVVGDIFPVGAAPAKSIVYHEYFAENPDFASEDSKYNTKLGIYEEHCGFENLHFSVGHDDYLYQVLSHNTHNLPEEALYLIRYHSFYPWHRDFSYDHFASEKDFKMREKLQQFSQCDLYSKTDVVDSLDNLTTRYKALLEKYFPENLHW</sequence>